<name>A0AAF5D8T9_STRER</name>
<feature type="compositionally biased region" description="Basic and acidic residues" evidence="2">
    <location>
        <begin position="930"/>
        <end position="950"/>
    </location>
</feature>
<dbReference type="SUPFAM" id="SSF50729">
    <property type="entry name" value="PH domain-like"/>
    <property type="match status" value="1"/>
</dbReference>
<dbReference type="CDD" id="cd00160">
    <property type="entry name" value="RhoGEF"/>
    <property type="match status" value="1"/>
</dbReference>
<sequence>MVEMMYNKKPSHNLPPTILTGEIKKNFTTGSEDITILEMKRRLPRLFNSFRAKRVFLFNKTNQNNHDIEYKNDIFLSKIDTSSNDKNVFISSSSSGPSTGTNSSMTTPEHNDYNDDPITKQSSYNIKKNNIEVMLNNKGLDDIYENDDNIQQPQIRYRSTVKLEERKESRAKRNMKAVSAFMTTDVPHSIQEFFQRKPSTRSLRLKMNPVTCKEKNLKKFTEEVCIEFSDEEDDYDKKDFYNNMKDIEIVNDFQQCTVVEDMPSTTNFSLETENHRDTNGIASFVLAELISTEQSYVRELASIVDYYIIPFENLENTNTLPLPIRGKSSFIFGNLRTLLDYHNNVFLSALMSANNDIPTICRLFISERNHLLSLYRPYCQNKSQSETFRREYVEGKKFFNDCQRRAKHLLPLSAYLLKPIQRITKYQLLLKELSRHCDVVFRTEVETAIAAMLDLLSQLNADMQQLRISGFNGDLSLLGCLRLHTECDVMSFKKKNHRFGKSQRRFILLFDHGVVLCKKRSQPITLDSEYYEFKLLIPLKILGFSEFSKAGSDKFEIWDNSKNEGFAITILDDHSRMKWIQRIGKFIQIIRENKITDIPRVSIEECNINDNKIQNDEFDGKGIHRSGRPQSWTSVDSTASSKISSEEGIFSIDPNGNRSSIASIDESNEVELFDSRDIVDNNSSSGNHVTTIMVPSTEQDNELPSNNTKILDTRSISEGQIQTMNGGIVVSESADCVSAALYFTVQCTSGCKKFFKNTNEPSVVTKTVNLFGAHNKKVANEITAVRPSNCISMQPEIIQPAESVRTKKEEEIAKGNVFTKKDNHPTFEDIVDDWEPSIEEIKATGTGSLKANGINQKRLFKPPKPENSYTKKSMPLQSLKTVNKKDSDNNSSKKNSGNNSPKKVSNNNSSKKDSGNNSPKKVSDNNSPKKVSDDNLSKKANDDNSPKKANDNNLSKEVSDNNLLKKITDNNISKKVPSNSSKTDSNEDCKRPQPSKIARTLREEEIARGERKTISAKDEPTLEEVLDDWG</sequence>
<dbReference type="GO" id="GO:0005085">
    <property type="term" value="F:guanyl-nucleotide exchange factor activity"/>
    <property type="evidence" value="ECO:0007669"/>
    <property type="project" value="UniProtKB-KW"/>
</dbReference>
<dbReference type="GO" id="GO:0005737">
    <property type="term" value="C:cytoplasm"/>
    <property type="evidence" value="ECO:0007669"/>
    <property type="project" value="TreeGrafter"/>
</dbReference>
<reference evidence="5" key="1">
    <citation type="submission" date="2024-02" db="UniProtKB">
        <authorList>
            <consortium name="WormBaseParasite"/>
        </authorList>
    </citation>
    <scope>IDENTIFICATION</scope>
</reference>
<feature type="compositionally biased region" description="Acidic residues" evidence="2">
    <location>
        <begin position="1021"/>
        <end position="1030"/>
    </location>
</feature>
<dbReference type="InterPro" id="IPR055251">
    <property type="entry name" value="SOS1_NGEF_PH"/>
</dbReference>
<evidence type="ECO:0000256" key="2">
    <source>
        <dbReference type="SAM" id="MobiDB-lite"/>
    </source>
</evidence>
<evidence type="ECO:0000256" key="1">
    <source>
        <dbReference type="ARBA" id="ARBA00022658"/>
    </source>
</evidence>
<dbReference type="Gene3D" id="2.30.29.30">
    <property type="entry name" value="Pleckstrin-homology domain (PH domain)/Phosphotyrosine-binding domain (PTB)"/>
    <property type="match status" value="1"/>
</dbReference>
<feature type="compositionally biased region" description="Basic and acidic residues" evidence="2">
    <location>
        <begin position="1000"/>
        <end position="1020"/>
    </location>
</feature>
<dbReference type="WBParaSite" id="TCONS_00008429.p1">
    <property type="protein sequence ID" value="TCONS_00008429.p1"/>
    <property type="gene ID" value="XLOC_006381"/>
</dbReference>
<dbReference type="AlphaFoldDB" id="A0AAF5D8T9"/>
<feature type="region of interest" description="Disordered" evidence="2">
    <location>
        <begin position="88"/>
        <end position="121"/>
    </location>
</feature>
<keyword evidence="4" id="KW-1185">Reference proteome</keyword>
<dbReference type="InterPro" id="IPR035899">
    <property type="entry name" value="DBL_dom_sf"/>
</dbReference>
<feature type="domain" description="DH" evidence="3">
    <location>
        <begin position="281"/>
        <end position="462"/>
    </location>
</feature>
<organism evidence="4 5">
    <name type="scientific">Strongyloides stercoralis</name>
    <name type="common">Threadworm</name>
    <dbReference type="NCBI Taxonomy" id="6248"/>
    <lineage>
        <taxon>Eukaryota</taxon>
        <taxon>Metazoa</taxon>
        <taxon>Ecdysozoa</taxon>
        <taxon>Nematoda</taxon>
        <taxon>Chromadorea</taxon>
        <taxon>Rhabditida</taxon>
        <taxon>Tylenchina</taxon>
        <taxon>Panagrolaimomorpha</taxon>
        <taxon>Strongyloidoidea</taxon>
        <taxon>Strongyloididae</taxon>
        <taxon>Strongyloides</taxon>
    </lineage>
</organism>
<dbReference type="Pfam" id="PF00621">
    <property type="entry name" value="RhoGEF"/>
    <property type="match status" value="1"/>
</dbReference>
<dbReference type="Gene3D" id="1.20.900.10">
    <property type="entry name" value="Dbl homology (DH) domain"/>
    <property type="match status" value="1"/>
</dbReference>
<feature type="compositionally biased region" description="Polar residues" evidence="2">
    <location>
        <begin position="969"/>
        <end position="983"/>
    </location>
</feature>
<dbReference type="SUPFAM" id="SSF48065">
    <property type="entry name" value="DBL homology domain (DH-domain)"/>
    <property type="match status" value="1"/>
</dbReference>
<dbReference type="SMART" id="SM00325">
    <property type="entry name" value="RhoGEF"/>
    <property type="match status" value="1"/>
</dbReference>
<dbReference type="Proteomes" id="UP000035681">
    <property type="component" value="Unplaced"/>
</dbReference>
<accession>A0AAF5D8T9</accession>
<dbReference type="InterPro" id="IPR000219">
    <property type="entry name" value="DH_dom"/>
</dbReference>
<keyword evidence="1" id="KW-0344">Guanine-nucleotide releasing factor</keyword>
<dbReference type="PANTHER" id="PTHR22826:SF211">
    <property type="entry name" value="LD43457P"/>
    <property type="match status" value="1"/>
</dbReference>
<protein>
    <submittedName>
        <fullName evidence="5">CRAL-TRIO domain-containing protein</fullName>
    </submittedName>
</protein>
<dbReference type="InterPro" id="IPR051336">
    <property type="entry name" value="RhoGEF_Guanine_NuclExch_SF"/>
</dbReference>
<dbReference type="PANTHER" id="PTHR22826">
    <property type="entry name" value="RHO GUANINE EXCHANGE FACTOR-RELATED"/>
    <property type="match status" value="1"/>
</dbReference>
<feature type="region of interest" description="Disordered" evidence="2">
    <location>
        <begin position="849"/>
        <end position="1030"/>
    </location>
</feature>
<dbReference type="InterPro" id="IPR011993">
    <property type="entry name" value="PH-like_dom_sf"/>
</dbReference>
<evidence type="ECO:0000313" key="4">
    <source>
        <dbReference type="Proteomes" id="UP000035681"/>
    </source>
</evidence>
<dbReference type="PROSITE" id="PS50010">
    <property type="entry name" value="DH_2"/>
    <property type="match status" value="1"/>
</dbReference>
<feature type="compositionally biased region" description="Polar residues" evidence="2">
    <location>
        <begin position="867"/>
        <end position="881"/>
    </location>
</feature>
<dbReference type="Pfam" id="PF22697">
    <property type="entry name" value="SOS1_NGEF_PH"/>
    <property type="match status" value="1"/>
</dbReference>
<proteinExistence type="predicted"/>
<evidence type="ECO:0000313" key="5">
    <source>
        <dbReference type="WBParaSite" id="TCONS_00008429.p1"/>
    </source>
</evidence>
<feature type="compositionally biased region" description="Low complexity" evidence="2">
    <location>
        <begin position="91"/>
        <end position="108"/>
    </location>
</feature>
<evidence type="ECO:0000259" key="3">
    <source>
        <dbReference type="PROSITE" id="PS50010"/>
    </source>
</evidence>
<feature type="compositionally biased region" description="Low complexity" evidence="2">
    <location>
        <begin position="889"/>
        <end position="920"/>
    </location>
</feature>
<feature type="compositionally biased region" description="Polar residues" evidence="2">
    <location>
        <begin position="951"/>
        <end position="962"/>
    </location>
</feature>